<dbReference type="NCBIfam" id="TIGR00548">
    <property type="entry name" value="lolB"/>
    <property type="match status" value="1"/>
</dbReference>
<protein>
    <recommendedName>
        <fullName evidence="4">Outer-membrane lipoprotein LolB</fullName>
    </recommendedName>
</protein>
<keyword evidence="15" id="KW-1185">Reference proteome</keyword>
<dbReference type="GO" id="GO:0015031">
    <property type="term" value="P:protein transport"/>
    <property type="evidence" value="ECO:0007669"/>
    <property type="project" value="UniProtKB-KW"/>
</dbReference>
<dbReference type="PROSITE" id="PS51257">
    <property type="entry name" value="PROKAR_LIPOPROTEIN"/>
    <property type="match status" value="1"/>
</dbReference>
<comment type="similarity">
    <text evidence="2">Belongs to the LolB family.</text>
</comment>
<evidence type="ECO:0000256" key="5">
    <source>
        <dbReference type="ARBA" id="ARBA00022448"/>
    </source>
</evidence>
<evidence type="ECO:0000256" key="1">
    <source>
        <dbReference type="ARBA" id="ARBA00004459"/>
    </source>
</evidence>
<organism evidence="14 15">
    <name type="scientific">Pseudoalteromonas xiamenensis</name>
    <dbReference type="NCBI Taxonomy" id="882626"/>
    <lineage>
        <taxon>Bacteria</taxon>
        <taxon>Pseudomonadati</taxon>
        <taxon>Pseudomonadota</taxon>
        <taxon>Gammaproteobacteria</taxon>
        <taxon>Alteromonadales</taxon>
        <taxon>Pseudoalteromonadaceae</taxon>
        <taxon>Pseudoalteromonas</taxon>
    </lineage>
</organism>
<keyword evidence="9" id="KW-0564">Palmitate</keyword>
<evidence type="ECO:0000256" key="13">
    <source>
        <dbReference type="SAM" id="SignalP"/>
    </source>
</evidence>
<evidence type="ECO:0000256" key="12">
    <source>
        <dbReference type="ARBA" id="ARBA00023288"/>
    </source>
</evidence>
<evidence type="ECO:0000256" key="3">
    <source>
        <dbReference type="ARBA" id="ARBA00011245"/>
    </source>
</evidence>
<dbReference type="InterPro" id="IPR004565">
    <property type="entry name" value="OM_lipoprot_LolB"/>
</dbReference>
<evidence type="ECO:0000256" key="8">
    <source>
        <dbReference type="ARBA" id="ARBA00023136"/>
    </source>
</evidence>
<evidence type="ECO:0000256" key="6">
    <source>
        <dbReference type="ARBA" id="ARBA00022729"/>
    </source>
</evidence>
<keyword evidence="10" id="KW-0143">Chaperone</keyword>
<evidence type="ECO:0000256" key="10">
    <source>
        <dbReference type="ARBA" id="ARBA00023186"/>
    </source>
</evidence>
<evidence type="ECO:0000256" key="2">
    <source>
        <dbReference type="ARBA" id="ARBA00009696"/>
    </source>
</evidence>
<name>A0A975HKK0_9GAMM</name>
<gene>
    <name evidence="14" type="primary">lolB</name>
    <name evidence="14" type="ORF">J5O05_14895</name>
</gene>
<evidence type="ECO:0000313" key="14">
    <source>
        <dbReference type="EMBL" id="QTH71108.1"/>
    </source>
</evidence>
<keyword evidence="6 13" id="KW-0732">Signal</keyword>
<dbReference type="EMBL" id="CP072133">
    <property type="protein sequence ID" value="QTH71108.1"/>
    <property type="molecule type" value="Genomic_DNA"/>
</dbReference>
<proteinExistence type="inferred from homology"/>
<comment type="subcellular location">
    <subcellularLocation>
        <location evidence="1">Cell outer membrane</location>
        <topology evidence="1">Lipid-anchor</topology>
    </subcellularLocation>
</comment>
<feature type="chain" id="PRO_5036777110" description="Outer-membrane lipoprotein LolB" evidence="13">
    <location>
        <begin position="22"/>
        <end position="194"/>
    </location>
</feature>
<reference evidence="14" key="1">
    <citation type="submission" date="2021-03" db="EMBL/GenBank/DDBJ databases">
        <title>Complete Genome of Pseudoalteromonas xiamenensis STKMTI.2, a new potential marine bacterium producing anti-Vibrio compounds.</title>
        <authorList>
            <person name="Handayani D.P."/>
            <person name="Isnansetyo A."/>
            <person name="Istiqomah I."/>
            <person name="Jumina J."/>
        </authorList>
    </citation>
    <scope>NUCLEOTIDE SEQUENCE</scope>
    <source>
        <strain evidence="14">STKMTI.2</strain>
    </source>
</reference>
<comment type="subunit">
    <text evidence="3">Monomer.</text>
</comment>
<feature type="signal peptide" evidence="13">
    <location>
        <begin position="1"/>
        <end position="21"/>
    </location>
</feature>
<dbReference type="Proteomes" id="UP000664904">
    <property type="component" value="Chromosome"/>
</dbReference>
<keyword evidence="5" id="KW-0813">Transport</keyword>
<dbReference type="RefSeq" id="WP_208842749.1">
    <property type="nucleotide sequence ID" value="NZ_CP072133.1"/>
</dbReference>
<dbReference type="SUPFAM" id="SSF89392">
    <property type="entry name" value="Prokaryotic lipoproteins and lipoprotein localization factors"/>
    <property type="match status" value="1"/>
</dbReference>
<evidence type="ECO:0000256" key="7">
    <source>
        <dbReference type="ARBA" id="ARBA00022927"/>
    </source>
</evidence>
<keyword evidence="12 14" id="KW-0449">Lipoprotein</keyword>
<dbReference type="CDD" id="cd16326">
    <property type="entry name" value="LolB"/>
    <property type="match status" value="1"/>
</dbReference>
<keyword evidence="11" id="KW-0998">Cell outer membrane</keyword>
<accession>A0A975HKK0</accession>
<keyword evidence="8" id="KW-0472">Membrane</keyword>
<dbReference type="AlphaFoldDB" id="A0A975HKK0"/>
<keyword evidence="7" id="KW-0653">Protein transport</keyword>
<evidence type="ECO:0000256" key="11">
    <source>
        <dbReference type="ARBA" id="ARBA00023237"/>
    </source>
</evidence>
<evidence type="ECO:0000256" key="9">
    <source>
        <dbReference type="ARBA" id="ARBA00023139"/>
    </source>
</evidence>
<dbReference type="InterPro" id="IPR029046">
    <property type="entry name" value="LolA/LolB/LppX"/>
</dbReference>
<dbReference type="Gene3D" id="2.50.20.10">
    <property type="entry name" value="Lipoprotein localisation LolA/LolB/LppX"/>
    <property type="match status" value="1"/>
</dbReference>
<dbReference type="GO" id="GO:0009279">
    <property type="term" value="C:cell outer membrane"/>
    <property type="evidence" value="ECO:0007669"/>
    <property type="project" value="UniProtKB-SubCell"/>
</dbReference>
<evidence type="ECO:0000313" key="15">
    <source>
        <dbReference type="Proteomes" id="UP000664904"/>
    </source>
</evidence>
<evidence type="ECO:0000256" key="4">
    <source>
        <dbReference type="ARBA" id="ARBA00016202"/>
    </source>
</evidence>
<dbReference type="Pfam" id="PF03550">
    <property type="entry name" value="LolB"/>
    <property type="match status" value="1"/>
</dbReference>
<sequence length="194" mass="22594">MKRFHLILLIFLMFMGGCAQKIPTQSAASRNWKGELNQLSHWQLKGKVAFLTEKKKQSANLNWQFDHPHHKIKLTSFIGTQILSLEENDNGVVIDMGDERFAGFQTDVLLQQLTGFLLPVDQAHLWLTAQMPLRDAMFDEQSRLKSGDWYDTTGNQWHIVYDKYQMTNGLWLPSRLSLKTEQMTIKLQINEWTL</sequence>
<dbReference type="KEGG" id="pxi:J5O05_14895"/>